<evidence type="ECO:0000313" key="2">
    <source>
        <dbReference type="Proteomes" id="UP000003947"/>
    </source>
</evidence>
<evidence type="ECO:0000313" key="1">
    <source>
        <dbReference type="EMBL" id="EIM26535.1"/>
    </source>
</evidence>
<dbReference type="STRING" id="864069.MicloDRAFT_00030840"/>
<dbReference type="AlphaFoldDB" id="I4YRE3"/>
<sequence precursor="true">MNGQAQRLAIVRADSALAEDQFTKASMTGSALSKSTGSDALSAFSRLLWALGSGSSFHEVEQIAEQWVETVERAGAVSDPDEPKSIVENLLIGAQACMWQDSRHPARRH</sequence>
<organism evidence="1 2">
    <name type="scientific">Microvirga lotononidis</name>
    <dbReference type="NCBI Taxonomy" id="864069"/>
    <lineage>
        <taxon>Bacteria</taxon>
        <taxon>Pseudomonadati</taxon>
        <taxon>Pseudomonadota</taxon>
        <taxon>Alphaproteobacteria</taxon>
        <taxon>Hyphomicrobiales</taxon>
        <taxon>Methylobacteriaceae</taxon>
        <taxon>Microvirga</taxon>
    </lineage>
</organism>
<dbReference type="PATRIC" id="fig|864069.3.peg.3346"/>
<proteinExistence type="predicted"/>
<protein>
    <submittedName>
        <fullName evidence="1">Uncharacterized protein</fullName>
    </submittedName>
</protein>
<name>I4YRE3_9HYPH</name>
<gene>
    <name evidence="1" type="ORF">MicloDRAFT_00030840</name>
</gene>
<dbReference type="HOGENOM" id="CLU_2180828_0_0_5"/>
<reference evidence="1 2" key="1">
    <citation type="submission" date="2012-02" db="EMBL/GenBank/DDBJ databases">
        <title>Improved High-Quality Draft sequence of Microvirga sp. WSM3557.</title>
        <authorList>
            <consortium name="US DOE Joint Genome Institute"/>
            <person name="Lucas S."/>
            <person name="Han J."/>
            <person name="Lapidus A."/>
            <person name="Cheng J.-F."/>
            <person name="Goodwin L."/>
            <person name="Pitluck S."/>
            <person name="Peters L."/>
            <person name="Zhang X."/>
            <person name="Detter J.C."/>
            <person name="Han C."/>
            <person name="Tapia R."/>
            <person name="Land M."/>
            <person name="Hauser L."/>
            <person name="Kyrpides N."/>
            <person name="Ivanova N."/>
            <person name="Pagani I."/>
            <person name="Brau L."/>
            <person name="Yates R."/>
            <person name="O'Hara G."/>
            <person name="Rui T."/>
            <person name="Howieson J."/>
            <person name="Reeve W."/>
            <person name="Woyke T."/>
        </authorList>
    </citation>
    <scope>NUCLEOTIDE SEQUENCE [LARGE SCALE GENOMIC DNA]</scope>
    <source>
        <strain evidence="1 2">WSM3557</strain>
    </source>
</reference>
<keyword evidence="2" id="KW-1185">Reference proteome</keyword>
<accession>I4YRE3</accession>
<dbReference type="Proteomes" id="UP000003947">
    <property type="component" value="Unassembled WGS sequence"/>
</dbReference>
<dbReference type="EMBL" id="JH660645">
    <property type="protein sequence ID" value="EIM26535.1"/>
    <property type="molecule type" value="Genomic_DNA"/>
</dbReference>